<dbReference type="InterPro" id="IPR001611">
    <property type="entry name" value="Leu-rich_rpt"/>
</dbReference>
<dbReference type="PROSITE" id="PS51253">
    <property type="entry name" value="HTH_CENPB"/>
    <property type="match status" value="1"/>
</dbReference>
<dbReference type="Gene3D" id="2.30.30.190">
    <property type="entry name" value="CAP Gly-rich-like domain"/>
    <property type="match status" value="1"/>
</dbReference>
<reference evidence="16 17" key="1">
    <citation type="submission" date="2019-03" db="EMBL/GenBank/DDBJ databases">
        <title>Sequencing 25 genomes of Wallemia mellicola.</title>
        <authorList>
            <person name="Gostincar C."/>
        </authorList>
    </citation>
    <scope>NUCLEOTIDE SEQUENCE [LARGE SCALE GENOMIC DNA]</scope>
    <source>
        <strain evidence="15 17">EXF-757</strain>
        <strain evidence="14 16">EXF-8738</strain>
    </source>
</reference>
<dbReference type="PROSITE" id="PS51450">
    <property type="entry name" value="LRR"/>
    <property type="match status" value="4"/>
</dbReference>
<sequence>MDNHHGDIKKLPQRIEILTSKGELSDVRGTIKYSGLVDGAEGDWFGIEWDDISRGKHSGEKEGKQYFETIFPNSATFVRPSKKIYTGQSFLKAFRSRYGYSDSALEFAPNIDRITKKLSQTDQLKIASVDHMGVYGVDDLEKENTKQEAKSIRQLSVAHSLISDMEDVDKLVACLPNLQDLDLRIRITNDDYSHICQLKSMKLNNTLIKYQQITQMHHSLSSLEELELAYNNITSLPASYTLGNLQILSLAHNNINEWNEIEGILINLPNLQTLKLNHNKIGRISYPTSNTANSRLKTLILSHNGIDNWKSIDALSLRFTQLESLSLTDCPLMSTQCDVGILRQSVIARFEKLETLNLSEVDERKDAEYFYIRNPPTEEDPKRARYHSLCQKYDYQPSVQPAKKLTHLQLKKLSIDIRMDSKTYPLTTISSITIKKLRLIIKRLFDLPSSDFKLIASMIPPPNMFGVVDEERTEVVLDDDYKDLRCNYEDIRMSTNSPPPFFNALFAGALSGVTVDLFFFPVDTLKTRLQSTQGFLQAGGFKNIYKGVGSVAFGGAPGAAAFFTTYEGLKKAIPQISSLSTIPDAAVHMLAGSGGETAACLIRVPTEVVKSRQQTMAYGSVSSLKAAQLLLSQEGLNGFYRGFGITVFREIPFTSIQFPLYEYLKSRVAKYRNRDHARPYEGALCGTIAGAVAAATTTPLDVIKTRTMLSKELAMEHLQDVVQPKSDHSAKDWAFQQDNQLRMAAALNHGTYGDSSGIMTRHRAAMAARNLQSPNSLSNGLASAPLPSSINSPLSSMYTLQTPLPIGRLPLTPTTASSSCVTRSTSPTNSVASTSQTSFSFQQQQNNSAAATPSPKDSPSSNWISNQIPGIHSLMAPSPSGSSTTSNSSSIGPRRKTKLINETRRAICVFAEENPSARQEDIASRYQIERSTVSKILKQKDKWKSIIPGGASSRVAKHRPSKFPDIESRLSAWAQECALSNHYLTDHAIREKAKTVARSLGYPEEKFKASSGWVEKFKERNNIKKGKVNGVLQSSGATPVGSLTPSESDSTTDYIGQVNPLATPNHSFTYTQQHQQQSRQIPSVGPRHEPPFVQAHQDYGLSDHHANNHLLALASAAVAVDDLNHEKYTVEQERLGHEMAWIMELKRKLEQQQPIIELIKSDAIQITRFYEQGSLTETAFKQAVEMLCPFVGIDLTYGIYDIRTYLIDRMNLILARLG</sequence>
<organism evidence="15 17">
    <name type="scientific">Wallemia mellicola</name>
    <dbReference type="NCBI Taxonomy" id="1708541"/>
    <lineage>
        <taxon>Eukaryota</taxon>
        <taxon>Fungi</taxon>
        <taxon>Dikarya</taxon>
        <taxon>Basidiomycota</taxon>
        <taxon>Wallemiomycotina</taxon>
        <taxon>Wallemiomycetes</taxon>
        <taxon>Wallemiales</taxon>
        <taxon>Wallemiaceae</taxon>
        <taxon>Wallemia</taxon>
    </lineage>
</organism>
<evidence type="ECO:0000313" key="16">
    <source>
        <dbReference type="Proteomes" id="UP000305647"/>
    </source>
</evidence>
<name>A0A4T0MPU1_9BASI</name>
<feature type="region of interest" description="Disordered" evidence="11">
    <location>
        <begin position="809"/>
        <end position="897"/>
    </location>
</feature>
<feature type="compositionally biased region" description="Polar residues" evidence="11">
    <location>
        <begin position="812"/>
        <end position="831"/>
    </location>
</feature>
<evidence type="ECO:0000256" key="6">
    <source>
        <dbReference type="ARBA" id="ARBA00022737"/>
    </source>
</evidence>
<feature type="compositionally biased region" description="Low complexity" evidence="11">
    <location>
        <begin position="832"/>
        <end position="851"/>
    </location>
</feature>
<dbReference type="SUPFAM" id="SSF52058">
    <property type="entry name" value="L domain-like"/>
    <property type="match status" value="1"/>
</dbReference>
<evidence type="ECO:0000256" key="5">
    <source>
        <dbReference type="ARBA" id="ARBA00022692"/>
    </source>
</evidence>
<dbReference type="InterPro" id="IPR018108">
    <property type="entry name" value="MCP_transmembrane"/>
</dbReference>
<evidence type="ECO:0000256" key="1">
    <source>
        <dbReference type="ARBA" id="ARBA00004141"/>
    </source>
</evidence>
<dbReference type="PROSITE" id="PS50245">
    <property type="entry name" value="CAP_GLY_2"/>
    <property type="match status" value="1"/>
</dbReference>
<dbReference type="InterPro" id="IPR000938">
    <property type="entry name" value="CAP-Gly_domain"/>
</dbReference>
<evidence type="ECO:0000313" key="15">
    <source>
        <dbReference type="EMBL" id="TIC61835.1"/>
    </source>
</evidence>
<dbReference type="Gene3D" id="3.10.20.90">
    <property type="entry name" value="Phosphatidylinositol 3-kinase Catalytic Subunit, Chain A, domain 1"/>
    <property type="match status" value="1"/>
</dbReference>
<dbReference type="SUPFAM" id="SSF74924">
    <property type="entry name" value="Cap-Gly domain"/>
    <property type="match status" value="1"/>
</dbReference>
<evidence type="ECO:0000256" key="8">
    <source>
        <dbReference type="ARBA" id="ARBA00023125"/>
    </source>
</evidence>
<dbReference type="EMBL" id="SPRX01000086">
    <property type="protein sequence ID" value="TIC61835.1"/>
    <property type="molecule type" value="Genomic_DNA"/>
</dbReference>
<evidence type="ECO:0000256" key="3">
    <source>
        <dbReference type="ARBA" id="ARBA00022448"/>
    </source>
</evidence>
<keyword evidence="4" id="KW-0433">Leucine-rich repeat</keyword>
<keyword evidence="9 10" id="KW-0472">Membrane</keyword>
<dbReference type="Pfam" id="PF00153">
    <property type="entry name" value="Mito_carr"/>
    <property type="match status" value="3"/>
</dbReference>
<dbReference type="Gene3D" id="1.50.40.10">
    <property type="entry name" value="Mitochondrial carrier domain"/>
    <property type="match status" value="1"/>
</dbReference>
<dbReference type="SUPFAM" id="SSF46689">
    <property type="entry name" value="Homeodomain-like"/>
    <property type="match status" value="2"/>
</dbReference>
<dbReference type="PROSITE" id="PS50920">
    <property type="entry name" value="SOLCAR"/>
    <property type="match status" value="2"/>
</dbReference>
<evidence type="ECO:0000256" key="9">
    <source>
        <dbReference type="ARBA" id="ARBA00023136"/>
    </source>
</evidence>
<feature type="repeat" description="Solcar" evidence="10">
    <location>
        <begin position="583"/>
        <end position="667"/>
    </location>
</feature>
<evidence type="ECO:0000256" key="7">
    <source>
        <dbReference type="ARBA" id="ARBA00022989"/>
    </source>
</evidence>
<evidence type="ECO:0000313" key="14">
    <source>
        <dbReference type="EMBL" id="TIC23868.1"/>
    </source>
</evidence>
<dbReference type="Gene3D" id="3.80.10.10">
    <property type="entry name" value="Ribonuclease Inhibitor"/>
    <property type="match status" value="2"/>
</dbReference>
<feature type="domain" description="HTH CENPB-type" evidence="13">
    <location>
        <begin position="954"/>
        <end position="1027"/>
    </location>
</feature>
<feature type="repeat" description="Solcar" evidence="10">
    <location>
        <begin position="499"/>
        <end position="572"/>
    </location>
</feature>
<feature type="compositionally biased region" description="Polar residues" evidence="11">
    <location>
        <begin position="855"/>
        <end position="868"/>
    </location>
</feature>
<feature type="compositionally biased region" description="Low complexity" evidence="11">
    <location>
        <begin position="877"/>
        <end position="890"/>
    </location>
</feature>
<dbReference type="InterPro" id="IPR009057">
    <property type="entry name" value="Homeodomain-like_sf"/>
</dbReference>
<dbReference type="Proteomes" id="UP000310708">
    <property type="component" value="Unassembled WGS sequence"/>
</dbReference>
<keyword evidence="7" id="KW-1133">Transmembrane helix</keyword>
<evidence type="ECO:0000256" key="11">
    <source>
        <dbReference type="SAM" id="MobiDB-lite"/>
    </source>
</evidence>
<dbReference type="InterPro" id="IPR023395">
    <property type="entry name" value="MCP_dom_sf"/>
</dbReference>
<dbReference type="InterPro" id="IPR036859">
    <property type="entry name" value="CAP-Gly_dom_sf"/>
</dbReference>
<comment type="subcellular location">
    <subcellularLocation>
        <location evidence="1">Membrane</location>
        <topology evidence="1">Multi-pass membrane protein</topology>
    </subcellularLocation>
</comment>
<dbReference type="SMART" id="SM00674">
    <property type="entry name" value="CENPB"/>
    <property type="match status" value="1"/>
</dbReference>
<dbReference type="InterPro" id="IPR006600">
    <property type="entry name" value="HTH_CenpB_DNA-bd_dom"/>
</dbReference>
<proteinExistence type="inferred from homology"/>
<dbReference type="SMART" id="SM00369">
    <property type="entry name" value="LRR_TYP"/>
    <property type="match status" value="2"/>
</dbReference>
<keyword evidence="3" id="KW-0813">Transport</keyword>
<dbReference type="Pfam" id="PF01302">
    <property type="entry name" value="CAP_GLY"/>
    <property type="match status" value="1"/>
</dbReference>
<protein>
    <submittedName>
        <fullName evidence="15">L domain-like protein</fullName>
    </submittedName>
</protein>
<gene>
    <name evidence="15" type="ORF">E3Q01_04238</name>
    <name evidence="14" type="ORF">E3Q10_04221</name>
</gene>
<dbReference type="PANTHER" id="PTHR45667">
    <property type="entry name" value="S-ADENOSYLMETHIONINE MITOCHONDRIAL CARRIER PROTEIN"/>
    <property type="match status" value="1"/>
</dbReference>
<dbReference type="Proteomes" id="UP000305647">
    <property type="component" value="Unassembled WGS sequence"/>
</dbReference>
<dbReference type="Pfam" id="PF03221">
    <property type="entry name" value="HTH_Tnp_Tc5"/>
    <property type="match status" value="1"/>
</dbReference>
<comment type="similarity">
    <text evidence="2">Belongs to the mitochondrial carrier (TC 2.A.29) family.</text>
</comment>
<dbReference type="SMART" id="SM01052">
    <property type="entry name" value="CAP_GLY"/>
    <property type="match status" value="1"/>
</dbReference>
<accession>A0A4T0MPU1</accession>
<dbReference type="Gene3D" id="1.10.10.60">
    <property type="entry name" value="Homeodomain-like"/>
    <property type="match status" value="2"/>
</dbReference>
<evidence type="ECO:0000256" key="2">
    <source>
        <dbReference type="ARBA" id="ARBA00006375"/>
    </source>
</evidence>
<dbReference type="AlphaFoldDB" id="A0A4T0MPU1"/>
<keyword evidence="5 10" id="KW-0812">Transmembrane</keyword>
<dbReference type="SUPFAM" id="SSF103506">
    <property type="entry name" value="Mitochondrial carrier"/>
    <property type="match status" value="1"/>
</dbReference>
<dbReference type="GO" id="GO:0016020">
    <property type="term" value="C:membrane"/>
    <property type="evidence" value="ECO:0007669"/>
    <property type="project" value="UniProtKB-SubCell"/>
</dbReference>
<evidence type="ECO:0000256" key="10">
    <source>
        <dbReference type="PROSITE-ProRule" id="PRU00282"/>
    </source>
</evidence>
<keyword evidence="8" id="KW-0238">DNA-binding</keyword>
<dbReference type="GO" id="GO:0003677">
    <property type="term" value="F:DNA binding"/>
    <property type="evidence" value="ECO:0007669"/>
    <property type="project" value="UniProtKB-KW"/>
</dbReference>
<dbReference type="EMBL" id="SPRO01000081">
    <property type="protein sequence ID" value="TIC23868.1"/>
    <property type="molecule type" value="Genomic_DNA"/>
</dbReference>
<keyword evidence="6" id="KW-0677">Repeat</keyword>
<dbReference type="InterPro" id="IPR032675">
    <property type="entry name" value="LRR_dom_sf"/>
</dbReference>
<dbReference type="InterPro" id="IPR003591">
    <property type="entry name" value="Leu-rich_rpt_typical-subtyp"/>
</dbReference>
<comment type="caution">
    <text evidence="15">The sequence shown here is derived from an EMBL/GenBank/DDBJ whole genome shotgun (WGS) entry which is preliminary data.</text>
</comment>
<feature type="domain" description="CAP-Gly" evidence="12">
    <location>
        <begin position="35"/>
        <end position="79"/>
    </location>
</feature>
<evidence type="ECO:0000256" key="4">
    <source>
        <dbReference type="ARBA" id="ARBA00022614"/>
    </source>
</evidence>
<evidence type="ECO:0000259" key="12">
    <source>
        <dbReference type="PROSITE" id="PS50245"/>
    </source>
</evidence>
<evidence type="ECO:0000313" key="17">
    <source>
        <dbReference type="Proteomes" id="UP000310708"/>
    </source>
</evidence>
<evidence type="ECO:0000259" key="13">
    <source>
        <dbReference type="PROSITE" id="PS51253"/>
    </source>
</evidence>